<evidence type="ECO:0000256" key="1">
    <source>
        <dbReference type="SAM" id="MobiDB-lite"/>
    </source>
</evidence>
<keyword evidence="3" id="KW-1185">Reference proteome</keyword>
<sequence>MTTPVIVRSAAHSTRSQRHRSRVPRTAVIMGSLAAVLIVLAGCGGDVEESGEHAGDVHEHYSSAPGLIDRDEPAGVLTAALAAIYSWEPVTDTSPTDGLRRAAPFLTGDALASAQSPPASGVRVSADWAAWRSSGDLITARVDEPRISRIGPTTVLGQARVVQTVLAIDGASTPLDTFTATTRLKLTDGHWKVATYPSITH</sequence>
<protein>
    <submittedName>
        <fullName evidence="2">Uncharacterized protein</fullName>
    </submittedName>
</protein>
<gene>
    <name evidence="2" type="ORF">Gbro_4939</name>
</gene>
<dbReference type="AlphaFoldDB" id="D0LFK3"/>
<keyword evidence="2" id="KW-0614">Plasmid</keyword>
<dbReference type="OrthoDB" id="4627657at2"/>
<dbReference type="RefSeq" id="WP_012836522.1">
    <property type="nucleotide sequence ID" value="NC_013442.1"/>
</dbReference>
<name>D0LFK3_GORB4</name>
<feature type="region of interest" description="Disordered" evidence="1">
    <location>
        <begin position="1"/>
        <end position="23"/>
    </location>
</feature>
<dbReference type="EMBL" id="CP001803">
    <property type="protein sequence ID" value="ACY24052.1"/>
    <property type="molecule type" value="Genomic_DNA"/>
</dbReference>
<accession>D0LFK3</accession>
<evidence type="ECO:0000313" key="3">
    <source>
        <dbReference type="Proteomes" id="UP000001219"/>
    </source>
</evidence>
<dbReference type="Proteomes" id="UP000001219">
    <property type="component" value="Plasmid pGBRO01"/>
</dbReference>
<geneLocation type="plasmid" evidence="2 3">
    <name>pGBRO01</name>
</geneLocation>
<proteinExistence type="predicted"/>
<reference evidence="2 3" key="1">
    <citation type="journal article" date="2010" name="Stand. Genomic Sci.">
        <title>Complete genome sequence of Gordonia bronchialis type strain (3410).</title>
        <authorList>
            <person name="Ivanova N."/>
            <person name="Sikorski J."/>
            <person name="Jando M."/>
            <person name="Lapidus A."/>
            <person name="Nolan M."/>
            <person name="Lucas S."/>
            <person name="Del Rio T.G."/>
            <person name="Tice H."/>
            <person name="Copeland A."/>
            <person name="Cheng J.F."/>
            <person name="Chen F."/>
            <person name="Bruce D."/>
            <person name="Goodwin L."/>
            <person name="Pitluck S."/>
            <person name="Mavromatis K."/>
            <person name="Ovchinnikova G."/>
            <person name="Pati A."/>
            <person name="Chen A."/>
            <person name="Palaniappan K."/>
            <person name="Land M."/>
            <person name="Hauser L."/>
            <person name="Chang Y.J."/>
            <person name="Jeffries C.D."/>
            <person name="Chain P."/>
            <person name="Saunders E."/>
            <person name="Han C."/>
            <person name="Detter J.C."/>
            <person name="Brettin T."/>
            <person name="Rohde M."/>
            <person name="Goker M."/>
            <person name="Bristow J."/>
            <person name="Eisen J.A."/>
            <person name="Markowitz V."/>
            <person name="Hugenholtz P."/>
            <person name="Klenk H.P."/>
            <person name="Kyrpides N.C."/>
        </authorList>
    </citation>
    <scope>NUCLEOTIDE SEQUENCE [LARGE SCALE GENOMIC DNA]</scope>
    <source>
        <strain evidence="3">ATCC 25592 / DSM 43247 / BCRC 13721 / JCM 3198 / KCTC 3076 / NBRC 16047 / NCTC 10667</strain>
        <plasmid evidence="3">pGBRO01</plasmid>
    </source>
</reference>
<dbReference type="KEGG" id="gbr:Gbro_4939"/>
<evidence type="ECO:0000313" key="2">
    <source>
        <dbReference type="EMBL" id="ACY24052.1"/>
    </source>
</evidence>
<organism evidence="2 3">
    <name type="scientific">Gordonia bronchialis (strain ATCC 25592 / DSM 43247 / BCRC 13721 / JCM 3198 / KCTC 3076 / NBRC 16047 / NCTC 10667)</name>
    <name type="common">Rhodococcus bronchialis</name>
    <dbReference type="NCBI Taxonomy" id="526226"/>
    <lineage>
        <taxon>Bacteria</taxon>
        <taxon>Bacillati</taxon>
        <taxon>Actinomycetota</taxon>
        <taxon>Actinomycetes</taxon>
        <taxon>Mycobacteriales</taxon>
        <taxon>Gordoniaceae</taxon>
        <taxon>Gordonia</taxon>
    </lineage>
</organism>
<dbReference type="HOGENOM" id="CLU_108901_0_0_11"/>
<dbReference type="eggNOG" id="ENOG50342J8">
    <property type="taxonomic scope" value="Bacteria"/>
</dbReference>